<feature type="region of interest" description="Disordered" evidence="1">
    <location>
        <begin position="252"/>
        <end position="284"/>
    </location>
</feature>
<protein>
    <submittedName>
        <fullName evidence="3">Uncharacterized protein</fullName>
    </submittedName>
</protein>
<sequence length="401" mass="45085">MSQNIGTYQKGQDVTGSPRTGHVDEQVVDFSTRMDTLETPLRMKQRSESQLSQSLNDIEPDMNDLVTEVQVSIPNEEILPTEAEETLSSPFGLNQVKEDRDDQNFPLVASSRTENKDLKVPYPTKHGHKVTPYHESSVISYFRLHIIFFIFSFFCKKCEISFFFYKHFTNSKAAIATYICIYMYMYVLLFFNFFKKKKATKKTGVINSNSAPNIGNNTSDIINVQSGNMSSRLSEISIGRVSNVSARLRRNHDMEDSMDTSFSQSHSRNNTNPTKTGTMAPSGIGIGMSTNVNDSTSLAMSMTHSDNPMMAAPGGMDMLPLDRERTTEDEEDDDEERTATEEETDDANTEAHKQKSQSIQRGAEMIKEDEENEYTDEQTNQLLNSANGGMRSKQGSFVSQG</sequence>
<keyword evidence="2" id="KW-0472">Membrane</keyword>
<dbReference type="EMBL" id="ASPP01012274">
    <property type="protein sequence ID" value="ETO20774.1"/>
    <property type="molecule type" value="Genomic_DNA"/>
</dbReference>
<keyword evidence="2" id="KW-0812">Transmembrane</keyword>
<comment type="caution">
    <text evidence="3">The sequence shown here is derived from an EMBL/GenBank/DDBJ whole genome shotgun (WGS) entry which is preliminary data.</text>
</comment>
<evidence type="ECO:0000256" key="1">
    <source>
        <dbReference type="SAM" id="MobiDB-lite"/>
    </source>
</evidence>
<feature type="compositionally biased region" description="Polar residues" evidence="1">
    <location>
        <begin position="377"/>
        <end position="401"/>
    </location>
</feature>
<keyword evidence="2" id="KW-1133">Transmembrane helix</keyword>
<feature type="region of interest" description="Disordered" evidence="1">
    <location>
        <begin position="305"/>
        <end position="401"/>
    </location>
</feature>
<evidence type="ECO:0000313" key="4">
    <source>
        <dbReference type="Proteomes" id="UP000023152"/>
    </source>
</evidence>
<proteinExistence type="predicted"/>
<gene>
    <name evidence="3" type="ORF">RFI_16443</name>
</gene>
<feature type="compositionally biased region" description="Polar residues" evidence="1">
    <location>
        <begin position="259"/>
        <end position="279"/>
    </location>
</feature>
<feature type="region of interest" description="Disordered" evidence="1">
    <location>
        <begin position="1"/>
        <end position="24"/>
    </location>
</feature>
<dbReference type="Proteomes" id="UP000023152">
    <property type="component" value="Unassembled WGS sequence"/>
</dbReference>
<feature type="compositionally biased region" description="Acidic residues" evidence="1">
    <location>
        <begin position="327"/>
        <end position="348"/>
    </location>
</feature>
<feature type="compositionally biased region" description="Acidic residues" evidence="1">
    <location>
        <begin position="367"/>
        <end position="376"/>
    </location>
</feature>
<accession>X6N4T5</accession>
<feature type="transmembrane region" description="Helical" evidence="2">
    <location>
        <begin position="174"/>
        <end position="194"/>
    </location>
</feature>
<feature type="transmembrane region" description="Helical" evidence="2">
    <location>
        <begin position="138"/>
        <end position="154"/>
    </location>
</feature>
<evidence type="ECO:0000313" key="3">
    <source>
        <dbReference type="EMBL" id="ETO20774.1"/>
    </source>
</evidence>
<name>X6N4T5_RETFI</name>
<reference evidence="3 4" key="1">
    <citation type="journal article" date="2013" name="Curr. Biol.">
        <title>The Genome of the Foraminiferan Reticulomyxa filosa.</title>
        <authorList>
            <person name="Glockner G."/>
            <person name="Hulsmann N."/>
            <person name="Schleicher M."/>
            <person name="Noegel A.A."/>
            <person name="Eichinger L."/>
            <person name="Gallinger C."/>
            <person name="Pawlowski J."/>
            <person name="Sierra R."/>
            <person name="Euteneuer U."/>
            <person name="Pillet L."/>
            <person name="Moustafa A."/>
            <person name="Platzer M."/>
            <person name="Groth M."/>
            <person name="Szafranski K."/>
            <person name="Schliwa M."/>
        </authorList>
    </citation>
    <scope>NUCLEOTIDE SEQUENCE [LARGE SCALE GENOMIC DNA]</scope>
</reference>
<dbReference type="AlphaFoldDB" id="X6N4T5"/>
<organism evidence="3 4">
    <name type="scientific">Reticulomyxa filosa</name>
    <dbReference type="NCBI Taxonomy" id="46433"/>
    <lineage>
        <taxon>Eukaryota</taxon>
        <taxon>Sar</taxon>
        <taxon>Rhizaria</taxon>
        <taxon>Retaria</taxon>
        <taxon>Foraminifera</taxon>
        <taxon>Monothalamids</taxon>
        <taxon>Reticulomyxidae</taxon>
        <taxon>Reticulomyxa</taxon>
    </lineage>
</organism>
<feature type="compositionally biased region" description="Polar residues" evidence="1">
    <location>
        <begin position="1"/>
        <end position="18"/>
    </location>
</feature>
<keyword evidence="4" id="KW-1185">Reference proteome</keyword>
<evidence type="ECO:0000256" key="2">
    <source>
        <dbReference type="SAM" id="Phobius"/>
    </source>
</evidence>